<reference evidence="2" key="1">
    <citation type="submission" date="2020-07" db="EMBL/GenBank/DDBJ databases">
        <authorList>
            <person name="Lin J."/>
        </authorList>
    </citation>
    <scope>NUCLEOTIDE SEQUENCE</scope>
</reference>
<organism evidence="2">
    <name type="scientific">Ananas comosus var. bracteatus</name>
    <name type="common">red pineapple</name>
    <dbReference type="NCBI Taxonomy" id="296719"/>
    <lineage>
        <taxon>Eukaryota</taxon>
        <taxon>Viridiplantae</taxon>
        <taxon>Streptophyta</taxon>
        <taxon>Embryophyta</taxon>
        <taxon>Tracheophyta</taxon>
        <taxon>Spermatophyta</taxon>
        <taxon>Magnoliopsida</taxon>
        <taxon>Liliopsida</taxon>
        <taxon>Poales</taxon>
        <taxon>Bromeliaceae</taxon>
        <taxon>Bromelioideae</taxon>
        <taxon>Ananas</taxon>
    </lineage>
</organism>
<feature type="compositionally biased region" description="Acidic residues" evidence="1">
    <location>
        <begin position="120"/>
        <end position="133"/>
    </location>
</feature>
<accession>A0A6V7P9J3</accession>
<name>A0A6V7P9J3_ANACO</name>
<feature type="compositionally biased region" description="Low complexity" evidence="1">
    <location>
        <begin position="81"/>
        <end position="97"/>
    </location>
</feature>
<gene>
    <name evidence="2" type="ORF">CB5_LOCUS10706</name>
</gene>
<dbReference type="EMBL" id="LR862146">
    <property type="protein sequence ID" value="CAD1827495.1"/>
    <property type="molecule type" value="Genomic_DNA"/>
</dbReference>
<feature type="compositionally biased region" description="Basic and acidic residues" evidence="1">
    <location>
        <begin position="150"/>
        <end position="164"/>
    </location>
</feature>
<proteinExistence type="predicted"/>
<evidence type="ECO:0000313" key="2">
    <source>
        <dbReference type="EMBL" id="CAD1827495.1"/>
    </source>
</evidence>
<protein>
    <submittedName>
        <fullName evidence="2">Uncharacterized protein</fullName>
    </submittedName>
</protein>
<feature type="region of interest" description="Disordered" evidence="1">
    <location>
        <begin position="68"/>
        <end position="212"/>
    </location>
</feature>
<dbReference type="AlphaFoldDB" id="A0A6V7P9J3"/>
<sequence length="212" mass="22480">MSGGFPAAAEAEEGGAKRRDDDDAAPPCLPLETLPSPVIDERNEEFADEMLKLSSPAPIPIALPKSRLRASPVAGPSPATARASAGSGLGLGFAAAAPPRPPPPRGRRAAAEAGVAGAVEDGDELPELGDGEVGDLAAVDRRRRRRRLLLPRDLRDQPLHAPDPRRRRLLDRHPLLHPPVPRQINGHDRLLPTPPSAPLGPNTHTHHSESKP</sequence>
<feature type="region of interest" description="Disordered" evidence="1">
    <location>
        <begin position="1"/>
        <end position="47"/>
    </location>
</feature>
<evidence type="ECO:0000256" key="1">
    <source>
        <dbReference type="SAM" id="MobiDB-lite"/>
    </source>
</evidence>